<organism evidence="2 3">
    <name type="scientific">Chloropicon roscoffensis</name>
    <dbReference type="NCBI Taxonomy" id="1461544"/>
    <lineage>
        <taxon>Eukaryota</taxon>
        <taxon>Viridiplantae</taxon>
        <taxon>Chlorophyta</taxon>
        <taxon>Chloropicophyceae</taxon>
        <taxon>Chloropicales</taxon>
        <taxon>Chloropicaceae</taxon>
        <taxon>Chloropicon</taxon>
    </lineage>
</organism>
<name>A0AAX4NZC4_9CHLO</name>
<feature type="compositionally biased region" description="Low complexity" evidence="1">
    <location>
        <begin position="284"/>
        <end position="299"/>
    </location>
</feature>
<feature type="region of interest" description="Disordered" evidence="1">
    <location>
        <begin position="156"/>
        <end position="224"/>
    </location>
</feature>
<dbReference type="AlphaFoldDB" id="A0AAX4NZC4"/>
<feature type="region of interest" description="Disordered" evidence="1">
    <location>
        <begin position="346"/>
        <end position="370"/>
    </location>
</feature>
<proteinExistence type="predicted"/>
<feature type="compositionally biased region" description="Basic residues" evidence="1">
    <location>
        <begin position="161"/>
        <end position="171"/>
    </location>
</feature>
<protein>
    <submittedName>
        <fullName evidence="2">Uncharacterized protein</fullName>
    </submittedName>
</protein>
<evidence type="ECO:0000313" key="3">
    <source>
        <dbReference type="Proteomes" id="UP001472866"/>
    </source>
</evidence>
<feature type="compositionally biased region" description="Polar residues" evidence="1">
    <location>
        <begin position="239"/>
        <end position="260"/>
    </location>
</feature>
<dbReference type="EMBL" id="CP151501">
    <property type="protein sequence ID" value="WZN59186.1"/>
    <property type="molecule type" value="Genomic_DNA"/>
</dbReference>
<sequence length="443" mass="48647">MSGSPGNESSALESMPLSEQTFAEVADGLSCSAADLEGAERLSAEASASVRPESALATQSEERYEEFLKGVAEVLASQSISDMQWEMIQDMLQRKKGNKVSAIAWLFTFFTRGQAYFWLEFLEEHLLPELTQCSWPDRYGGGFVFSSAGWTNAAPLQAAKRPAKPKAKRDRNKAGQQAQSIEPGTMENGLGMNIRSYRRKEDTSVSEANGVVSGHGGNSKMVGGESRDAFLLSAFGTPNHISSQSPSRTGGFNTNATRPSSVPMPLSAAKATNTNEATCKARTSRSSSRASGRSTSYSGHSQQQESRGGAYPNRTDNGDDLYLATARRAYDEERLSLRSAPCLPRSLERRMSPNHPFRPKGKAGQGDWNPRRLNFTDSLDGRTTFSRSLSSLEFLQSQYRSSEGKGKKGEREKLYKTVNSLSELQLNFTRDLIKGCLRDEEYL</sequence>
<reference evidence="2 3" key="1">
    <citation type="submission" date="2024-03" db="EMBL/GenBank/DDBJ databases">
        <title>Complete genome sequence of the green alga Chloropicon roscoffensis RCC1871.</title>
        <authorList>
            <person name="Lemieux C."/>
            <person name="Pombert J.-F."/>
            <person name="Otis C."/>
            <person name="Turmel M."/>
        </authorList>
    </citation>
    <scope>NUCLEOTIDE SEQUENCE [LARGE SCALE GENOMIC DNA]</scope>
    <source>
        <strain evidence="2 3">RCC1871</strain>
    </source>
</reference>
<dbReference type="Proteomes" id="UP001472866">
    <property type="component" value="Chromosome 01"/>
</dbReference>
<gene>
    <name evidence="2" type="ORF">HKI87_01g07110</name>
</gene>
<keyword evidence="3" id="KW-1185">Reference proteome</keyword>
<feature type="region of interest" description="Disordered" evidence="1">
    <location>
        <begin position="237"/>
        <end position="319"/>
    </location>
</feature>
<evidence type="ECO:0000313" key="2">
    <source>
        <dbReference type="EMBL" id="WZN59186.1"/>
    </source>
</evidence>
<accession>A0AAX4NZC4</accession>
<evidence type="ECO:0000256" key="1">
    <source>
        <dbReference type="SAM" id="MobiDB-lite"/>
    </source>
</evidence>